<protein>
    <submittedName>
        <fullName evidence="2">Mobile element protein</fullName>
    </submittedName>
</protein>
<evidence type="ECO:0000259" key="1">
    <source>
        <dbReference type="Pfam" id="PF01695"/>
    </source>
</evidence>
<dbReference type="Proteomes" id="UP000244338">
    <property type="component" value="Unassembled WGS sequence"/>
</dbReference>
<sequence length="39" mass="4632">MTAAMIDRLTHQSYLVNMNGNSYRMKETKEWLAKQKLTE</sequence>
<evidence type="ECO:0000313" key="3">
    <source>
        <dbReference type="Proteomes" id="UP000244338"/>
    </source>
</evidence>
<dbReference type="InterPro" id="IPR002611">
    <property type="entry name" value="IstB_ATP-bd"/>
</dbReference>
<dbReference type="EMBL" id="PEBX01000120">
    <property type="protein sequence ID" value="PTQ55410.1"/>
    <property type="molecule type" value="Genomic_DNA"/>
</dbReference>
<organism evidence="2 3">
    <name type="scientific">Candidatus Carbonibacillus altaicus</name>
    <dbReference type="NCBI Taxonomy" id="2163959"/>
    <lineage>
        <taxon>Bacteria</taxon>
        <taxon>Bacillati</taxon>
        <taxon>Bacillota</taxon>
        <taxon>Bacilli</taxon>
        <taxon>Bacillales</taxon>
        <taxon>Candidatus Carbonibacillus</taxon>
    </lineage>
</organism>
<dbReference type="AlphaFoldDB" id="A0A2R6XYC3"/>
<dbReference type="Pfam" id="PF01695">
    <property type="entry name" value="IstB_IS21"/>
    <property type="match status" value="1"/>
</dbReference>
<reference evidence="3" key="1">
    <citation type="journal article" date="2018" name="Sci. Rep.">
        <title>Lignite coal burning seam in the remote Altai Mountains harbors a hydrogen-driven thermophilic microbial community.</title>
        <authorList>
            <person name="Kadnikov V.V."/>
            <person name="Mardanov A.V."/>
            <person name="Ivasenko D.A."/>
            <person name="Antsiferov D.V."/>
            <person name="Beletsky A.V."/>
            <person name="Karnachuk O.V."/>
            <person name="Ravin N.V."/>
        </authorList>
    </citation>
    <scope>NUCLEOTIDE SEQUENCE [LARGE SCALE GENOMIC DNA]</scope>
</reference>
<dbReference type="GO" id="GO:0005524">
    <property type="term" value="F:ATP binding"/>
    <property type="evidence" value="ECO:0007669"/>
    <property type="project" value="InterPro"/>
</dbReference>
<gene>
    <name evidence="2" type="ORF">BSOLF_2137</name>
</gene>
<comment type="caution">
    <text evidence="2">The sequence shown here is derived from an EMBL/GenBank/DDBJ whole genome shotgun (WGS) entry which is preliminary data.</text>
</comment>
<name>A0A2R6XYC3_9BACL</name>
<evidence type="ECO:0000313" key="2">
    <source>
        <dbReference type="EMBL" id="PTQ55410.1"/>
    </source>
</evidence>
<feature type="domain" description="IstB-like ATP-binding" evidence="1">
    <location>
        <begin position="1"/>
        <end position="29"/>
    </location>
</feature>
<proteinExistence type="predicted"/>
<accession>A0A2R6XYC3</accession>